<dbReference type="SUPFAM" id="SSF48452">
    <property type="entry name" value="TPR-like"/>
    <property type="match status" value="1"/>
</dbReference>
<dbReference type="Proteomes" id="UP000235584">
    <property type="component" value="Chromosome"/>
</dbReference>
<organism evidence="1 2">
    <name type="scientific">Bacteriovorax stolpii</name>
    <name type="common">Bdellovibrio stolpii</name>
    <dbReference type="NCBI Taxonomy" id="960"/>
    <lineage>
        <taxon>Bacteria</taxon>
        <taxon>Pseudomonadati</taxon>
        <taxon>Bdellovibrionota</taxon>
        <taxon>Bacteriovoracia</taxon>
        <taxon>Bacteriovoracales</taxon>
        <taxon>Bacteriovoracaceae</taxon>
        <taxon>Bacteriovorax</taxon>
    </lineage>
</organism>
<protein>
    <submittedName>
        <fullName evidence="1">Uncharacterized protein</fullName>
    </submittedName>
</protein>
<gene>
    <name evidence="1" type="ORF">C0V70_08655</name>
</gene>
<dbReference type="EMBL" id="CP025704">
    <property type="protein sequence ID" value="AUN98175.1"/>
    <property type="molecule type" value="Genomic_DNA"/>
</dbReference>
<dbReference type="AlphaFoldDB" id="A0A2K9NSW7"/>
<name>A0A2K9NSW7_BACTC</name>
<sequence length="469" mass="54098">MKALYVLLFLSLLVGFIPMKAHAQANEDELKEIILEGEEYSLDALTETNQIKDNNQRQVDLYNLQKAKFKMISGDLKLAEFFLGRISEKESAVMAIKKRYLAMIYFVQGRFDKSIKELDDPKVNNNNYFIQNCLLRLINFMAVNDVAAINREKQSCQFYTMKFSKNDQFWLDSMIKLKTNDVQGLKKNMLTDIEYTISDDEMSKLWLKTGLYLNKEKDLLNLISLLPESSYQSKKLREIIAFMYLRSGDSKKALAFVDDIDSANAENIKGNINLANKEYELAFGHFRLALQKKQDSQNSLERAIPLSWLLNQWADGLSMLNNISNKSLDPRNSQALKIAFLIREKRFVEAQRELTLLKIAFKNEPPFEVNIMDSYVNLIVGSEKRKAEETAEKSCKSFDGMSCWISLQYIQWENLGKTIQRDEATYTDKTLSLDSLKEKKTIEPLVEAKSIDQSDIEELDGETIKISPQ</sequence>
<dbReference type="Gene3D" id="1.25.40.10">
    <property type="entry name" value="Tetratricopeptide repeat domain"/>
    <property type="match status" value="1"/>
</dbReference>
<evidence type="ECO:0000313" key="2">
    <source>
        <dbReference type="Proteomes" id="UP000235584"/>
    </source>
</evidence>
<accession>A0A2K9NSW7</accession>
<keyword evidence="2" id="KW-1185">Reference proteome</keyword>
<dbReference type="RefSeq" id="WP_102243466.1">
    <property type="nucleotide sequence ID" value="NZ_CP025704.1"/>
</dbReference>
<reference evidence="1 2" key="1">
    <citation type="submission" date="2018-01" db="EMBL/GenBank/DDBJ databases">
        <title>Complete genome sequence of Bacteriovorax stolpii DSM12778.</title>
        <authorList>
            <person name="Tang B."/>
            <person name="Chang J."/>
        </authorList>
    </citation>
    <scope>NUCLEOTIDE SEQUENCE [LARGE SCALE GENOMIC DNA]</scope>
    <source>
        <strain evidence="1 2">DSM 12778</strain>
    </source>
</reference>
<dbReference type="InterPro" id="IPR011990">
    <property type="entry name" value="TPR-like_helical_dom_sf"/>
</dbReference>
<proteinExistence type="predicted"/>
<dbReference type="KEGG" id="bsto:C0V70_08655"/>
<evidence type="ECO:0000313" key="1">
    <source>
        <dbReference type="EMBL" id="AUN98175.1"/>
    </source>
</evidence>